<name>A0A553PJA2_TIGCA</name>
<dbReference type="Proteomes" id="UP000318571">
    <property type="component" value="Chromosome 11"/>
</dbReference>
<protein>
    <submittedName>
        <fullName evidence="1">Uncharacterized protein</fullName>
    </submittedName>
</protein>
<reference evidence="1 2" key="1">
    <citation type="journal article" date="2018" name="Nat. Ecol. Evol.">
        <title>Genomic signatures of mitonuclear coevolution across populations of Tigriopus californicus.</title>
        <authorList>
            <person name="Barreto F.S."/>
            <person name="Watson E.T."/>
            <person name="Lima T.G."/>
            <person name="Willett C.S."/>
            <person name="Edmands S."/>
            <person name="Li W."/>
            <person name="Burton R.S."/>
        </authorList>
    </citation>
    <scope>NUCLEOTIDE SEQUENCE [LARGE SCALE GENOMIC DNA]</scope>
    <source>
        <strain evidence="1 2">San Diego</strain>
    </source>
</reference>
<feature type="non-terminal residue" evidence="1">
    <location>
        <position position="1"/>
    </location>
</feature>
<evidence type="ECO:0000313" key="1">
    <source>
        <dbReference type="EMBL" id="TRY77770.1"/>
    </source>
</evidence>
<dbReference type="AlphaFoldDB" id="A0A553PJA2"/>
<comment type="caution">
    <text evidence="1">The sequence shown here is derived from an EMBL/GenBank/DDBJ whole genome shotgun (WGS) entry which is preliminary data.</text>
</comment>
<gene>
    <name evidence="1" type="ORF">TCAL_08507</name>
</gene>
<proteinExistence type="predicted"/>
<keyword evidence="2" id="KW-1185">Reference proteome</keyword>
<dbReference type="EMBL" id="VCGU01000003">
    <property type="protein sequence ID" value="TRY77770.1"/>
    <property type="molecule type" value="Genomic_DNA"/>
</dbReference>
<evidence type="ECO:0000313" key="2">
    <source>
        <dbReference type="Proteomes" id="UP000318571"/>
    </source>
</evidence>
<sequence>TKKFVLDISPGTFTDIMIRKHVYKKLYKPQEFEMSCRSDWSDIDYYQCCDEYLDGIREPYHCTSIFDVSLNQSALAL</sequence>
<accession>A0A553PJA2</accession>
<organism evidence="1 2">
    <name type="scientific">Tigriopus californicus</name>
    <name type="common">Marine copepod</name>
    <dbReference type="NCBI Taxonomy" id="6832"/>
    <lineage>
        <taxon>Eukaryota</taxon>
        <taxon>Metazoa</taxon>
        <taxon>Ecdysozoa</taxon>
        <taxon>Arthropoda</taxon>
        <taxon>Crustacea</taxon>
        <taxon>Multicrustacea</taxon>
        <taxon>Hexanauplia</taxon>
        <taxon>Copepoda</taxon>
        <taxon>Harpacticoida</taxon>
        <taxon>Harpacticidae</taxon>
        <taxon>Tigriopus</taxon>
    </lineage>
</organism>